<dbReference type="AlphaFoldDB" id="A0A0F9VT21"/>
<name>A0A0F9VT21_9ZZZZ</name>
<reference evidence="1" key="1">
    <citation type="journal article" date="2015" name="Nature">
        <title>Complex archaea that bridge the gap between prokaryotes and eukaryotes.</title>
        <authorList>
            <person name="Spang A."/>
            <person name="Saw J.H."/>
            <person name="Jorgensen S.L."/>
            <person name="Zaremba-Niedzwiedzka K."/>
            <person name="Martijn J."/>
            <person name="Lind A.E."/>
            <person name="van Eijk R."/>
            <person name="Schleper C."/>
            <person name="Guy L."/>
            <person name="Ettema T.J."/>
        </authorList>
    </citation>
    <scope>NUCLEOTIDE SEQUENCE</scope>
</reference>
<sequence length="247" mass="26033">MKIKRDTLIQHLQRIACNGQVTEVVFTGAFATAALTPDHLLLVVAPAIKTRGVLVKKGEEVGVSELTKLMKSLGVLAGTGNEAVDVEIKLVDNRLVIDEGARGVLSLLTAAPKTIGSNLEAESVAKLLAKGPKADSGGLPLTRALVEGIRSTFALYKASELELTVGPRGGKVRVGNDNSDMAVFESAELTAKTDYSLLFGEAFVDVLSIITNYSEAVLVLGGPKKMVLIDDDGYQYLLSPRSPGADA</sequence>
<accession>A0A0F9VT21</accession>
<organism evidence="1">
    <name type="scientific">marine sediment metagenome</name>
    <dbReference type="NCBI Taxonomy" id="412755"/>
    <lineage>
        <taxon>unclassified sequences</taxon>
        <taxon>metagenomes</taxon>
        <taxon>ecological metagenomes</taxon>
    </lineage>
</organism>
<gene>
    <name evidence="1" type="ORF">LCGC14_0446640</name>
</gene>
<proteinExistence type="predicted"/>
<dbReference type="EMBL" id="LAZR01000437">
    <property type="protein sequence ID" value="KKN68878.1"/>
    <property type="molecule type" value="Genomic_DNA"/>
</dbReference>
<evidence type="ECO:0000313" key="1">
    <source>
        <dbReference type="EMBL" id="KKN68878.1"/>
    </source>
</evidence>
<protein>
    <submittedName>
        <fullName evidence="1">Uncharacterized protein</fullName>
    </submittedName>
</protein>
<comment type="caution">
    <text evidence="1">The sequence shown here is derived from an EMBL/GenBank/DDBJ whole genome shotgun (WGS) entry which is preliminary data.</text>
</comment>